<comment type="similarity">
    <text evidence="1">Belongs to the type-B carboxylesterase/lipase family.</text>
</comment>
<dbReference type="GO" id="GO:0006581">
    <property type="term" value="P:acetylcholine catabolic process"/>
    <property type="evidence" value="ECO:0007669"/>
    <property type="project" value="TreeGrafter"/>
</dbReference>
<evidence type="ECO:0000256" key="1">
    <source>
        <dbReference type="ARBA" id="ARBA00005964"/>
    </source>
</evidence>
<reference evidence="6" key="3">
    <citation type="submission" date="2024-02" db="EMBL/GenBank/DDBJ databases">
        <authorList>
            <person name="Mcdaniel E.A."/>
            <person name="Celebi F.M."/>
            <person name="Reiter T."/>
            <person name="Weiss E.C."/>
            <person name="Chou S."/>
        </authorList>
    </citation>
    <scope>NUCLEOTIDE SEQUENCE</scope>
    <source>
        <strain evidence="6">F_SG_1</strain>
        <tissue evidence="6">Salivary glands</tissue>
    </source>
</reference>
<dbReference type="InterPro" id="IPR029058">
    <property type="entry name" value="AB_hydrolase_fold"/>
</dbReference>
<dbReference type="GO" id="GO:0019695">
    <property type="term" value="P:choline metabolic process"/>
    <property type="evidence" value="ECO:0007669"/>
    <property type="project" value="TreeGrafter"/>
</dbReference>
<dbReference type="InterPro" id="IPR002018">
    <property type="entry name" value="CarbesteraseB"/>
</dbReference>
<reference evidence="6 8" key="1">
    <citation type="journal article" date="2023" name="Arcadia Sci">
        <title>De novo assembly of a long-read Amblyomma americanum tick genome.</title>
        <authorList>
            <person name="Chou S."/>
            <person name="Poskanzer K.E."/>
            <person name="Rollins M."/>
            <person name="Thuy-Boun P.S."/>
        </authorList>
    </citation>
    <scope>NUCLEOTIDE SEQUENCE [LARGE SCALE GENOMIC DNA]</scope>
    <source>
        <strain evidence="6">F_SG_1</strain>
        <tissue evidence="6">Salivary glands</tissue>
    </source>
</reference>
<evidence type="ECO:0000313" key="6">
    <source>
        <dbReference type="EMBL" id="KAK8764901.1"/>
    </source>
</evidence>
<dbReference type="PANTHER" id="PTHR43918:SF4">
    <property type="entry name" value="CARBOXYLIC ESTER HYDROLASE"/>
    <property type="match status" value="1"/>
</dbReference>
<gene>
    <name evidence="7" type="ORF">V5799_021734</name>
    <name evidence="6" type="ORF">V5799_032490</name>
</gene>
<evidence type="ECO:0000256" key="4">
    <source>
        <dbReference type="ARBA" id="ARBA00023180"/>
    </source>
</evidence>
<dbReference type="Gene3D" id="3.40.50.1820">
    <property type="entry name" value="alpha/beta hydrolase"/>
    <property type="match status" value="1"/>
</dbReference>
<evidence type="ECO:0000313" key="7">
    <source>
        <dbReference type="EMBL" id="KAK8788490.1"/>
    </source>
</evidence>
<sequence>MSSQSIPKCSSTPATGSISIPLRLTLCRAIVVVLHGGGFRTGSNRDSLYDGRWLASVADVVVAVPNYRLGPLGFLRSGDKPDAPGNQGLWDQLLALQWVRTNAASFGAHQDDVTLLGVDSGAVAAGLHLLSPLSRQFFERAVLSGGSPFIMSRFSAFAESEELRQLAATACDEPHLNVAVDKDEQPLGQSAMACLRFASAEHIVNSLDEFNGVHGRPFGPLYGANMTEDDFFLPASGESLLPDEEGVGGTFGGKALLIGYAVNEGEYFLRQFIDDWDLETVDALPKPMVRMLLDRLVLHFFGAEQLAEIGRPYFGDLLAVNASSFSSAEDACVRAAAFLGDVLVKCPARMMADLASEGGARVYFYEFDYNLNELAMDDSAEVHGHWSGAPHYADALFMLGIFLSRQLPDNSHALATSRRMMGKLGAFARTGYANL</sequence>
<dbReference type="EMBL" id="JARKHS020027953">
    <property type="protein sequence ID" value="KAK8764901.1"/>
    <property type="molecule type" value="Genomic_DNA"/>
</dbReference>
<evidence type="ECO:0000313" key="8">
    <source>
        <dbReference type="Proteomes" id="UP001321473"/>
    </source>
</evidence>
<dbReference type="GO" id="GO:0005886">
    <property type="term" value="C:plasma membrane"/>
    <property type="evidence" value="ECO:0007669"/>
    <property type="project" value="TreeGrafter"/>
</dbReference>
<name>A0AAQ4DR11_AMBAM</name>
<protein>
    <recommendedName>
        <fullName evidence="5">Carboxylesterase type B domain-containing protein</fullName>
    </recommendedName>
</protein>
<evidence type="ECO:0000259" key="5">
    <source>
        <dbReference type="Pfam" id="PF00135"/>
    </source>
</evidence>
<dbReference type="AlphaFoldDB" id="A0AAQ4DR11"/>
<keyword evidence="8" id="KW-1185">Reference proteome</keyword>
<keyword evidence="3" id="KW-0378">Hydrolase</keyword>
<proteinExistence type="inferred from homology"/>
<dbReference type="GO" id="GO:0003990">
    <property type="term" value="F:acetylcholinesterase activity"/>
    <property type="evidence" value="ECO:0007669"/>
    <property type="project" value="TreeGrafter"/>
</dbReference>
<dbReference type="EMBL" id="JARKHS020000727">
    <property type="protein sequence ID" value="KAK8788490.1"/>
    <property type="molecule type" value="Genomic_DNA"/>
</dbReference>
<dbReference type="InterPro" id="IPR050654">
    <property type="entry name" value="AChE-related_enzymes"/>
</dbReference>
<keyword evidence="4" id="KW-0325">Glycoprotein</keyword>
<dbReference type="Proteomes" id="UP001321473">
    <property type="component" value="Unassembled WGS sequence"/>
</dbReference>
<dbReference type="Pfam" id="PF00135">
    <property type="entry name" value="COesterase"/>
    <property type="match status" value="1"/>
</dbReference>
<dbReference type="GO" id="GO:0005615">
    <property type="term" value="C:extracellular space"/>
    <property type="evidence" value="ECO:0007669"/>
    <property type="project" value="TreeGrafter"/>
</dbReference>
<reference evidence="6" key="2">
    <citation type="submission" date="2023-03" db="EMBL/GenBank/DDBJ databases">
        <authorList>
            <person name="Thuy-Boun P."/>
        </authorList>
    </citation>
    <scope>NUCLEOTIDE SEQUENCE</scope>
    <source>
        <strain evidence="6">F_SG_1</strain>
        <tissue evidence="6">Salivary glands</tissue>
    </source>
</reference>
<feature type="domain" description="Carboxylesterase type B" evidence="5">
    <location>
        <begin position="28"/>
        <end position="432"/>
    </location>
</feature>
<evidence type="ECO:0000256" key="3">
    <source>
        <dbReference type="ARBA" id="ARBA00022801"/>
    </source>
</evidence>
<evidence type="ECO:0000256" key="2">
    <source>
        <dbReference type="ARBA" id="ARBA00022487"/>
    </source>
</evidence>
<accession>A0AAQ4DR11</accession>
<dbReference type="PANTHER" id="PTHR43918">
    <property type="entry name" value="ACETYLCHOLINESTERASE"/>
    <property type="match status" value="1"/>
</dbReference>
<organism evidence="6 8">
    <name type="scientific">Amblyomma americanum</name>
    <name type="common">Lone star tick</name>
    <dbReference type="NCBI Taxonomy" id="6943"/>
    <lineage>
        <taxon>Eukaryota</taxon>
        <taxon>Metazoa</taxon>
        <taxon>Ecdysozoa</taxon>
        <taxon>Arthropoda</taxon>
        <taxon>Chelicerata</taxon>
        <taxon>Arachnida</taxon>
        <taxon>Acari</taxon>
        <taxon>Parasitiformes</taxon>
        <taxon>Ixodida</taxon>
        <taxon>Ixodoidea</taxon>
        <taxon>Ixodidae</taxon>
        <taxon>Amblyomminae</taxon>
        <taxon>Amblyomma</taxon>
    </lineage>
</organism>
<comment type="caution">
    <text evidence="6">The sequence shown here is derived from an EMBL/GenBank/DDBJ whole genome shotgun (WGS) entry which is preliminary data.</text>
</comment>
<dbReference type="SUPFAM" id="SSF53474">
    <property type="entry name" value="alpha/beta-Hydrolases"/>
    <property type="match status" value="1"/>
</dbReference>
<keyword evidence="2" id="KW-0719">Serine esterase</keyword>